<keyword evidence="7 11" id="KW-0663">Pyridoxal phosphate</keyword>
<dbReference type="InterPro" id="IPR015424">
    <property type="entry name" value="PyrdxlP-dep_Trfase"/>
</dbReference>
<accession>A0A0F3NPH8</accession>
<organism evidence="14 15">
    <name type="scientific">Candidatus Neoehrlichia procyonis str. RAC413</name>
    <dbReference type="NCBI Taxonomy" id="1359163"/>
    <lineage>
        <taxon>Bacteria</taxon>
        <taxon>Pseudomonadati</taxon>
        <taxon>Pseudomonadota</taxon>
        <taxon>Alphaproteobacteria</taxon>
        <taxon>Rickettsiales</taxon>
        <taxon>Anaplasmataceae</taxon>
        <taxon>Candidatus Neoehrlichia</taxon>
    </lineage>
</organism>
<dbReference type="UniPathway" id="UPA00266"/>
<dbReference type="InterPro" id="IPR015421">
    <property type="entry name" value="PyrdxlP-dep_Trfase_major"/>
</dbReference>
<name>A0A0F3NPH8_9RICK</name>
<evidence type="ECO:0000256" key="10">
    <source>
        <dbReference type="ARBA" id="ARBA00050776"/>
    </source>
</evidence>
<reference evidence="14 15" key="1">
    <citation type="submission" date="2015-02" db="EMBL/GenBank/DDBJ databases">
        <title>Genome Sequencing of Rickettsiales.</title>
        <authorList>
            <person name="Daugherty S.C."/>
            <person name="Su Q."/>
            <person name="Abolude K."/>
            <person name="Beier-Sexton M."/>
            <person name="Carlyon J.A."/>
            <person name="Carter R."/>
            <person name="Day N.P."/>
            <person name="Dumler S.J."/>
            <person name="Dyachenko V."/>
            <person name="Godinez A."/>
            <person name="Kurtti T.J."/>
            <person name="Lichay M."/>
            <person name="Mullins K.E."/>
            <person name="Ott S."/>
            <person name="Pappas-Brown V."/>
            <person name="Paris D.H."/>
            <person name="Patel P."/>
            <person name="Richards A.L."/>
            <person name="Sadzewicz L."/>
            <person name="Sears K."/>
            <person name="Seidman D."/>
            <person name="Sengamalay N."/>
            <person name="Stenos J."/>
            <person name="Tallon L.J."/>
            <person name="Vincent G."/>
            <person name="Fraser C.M."/>
            <person name="Munderloh U."/>
            <person name="Dunning-Hotopp J.C."/>
        </authorList>
    </citation>
    <scope>NUCLEOTIDE SEQUENCE [LARGE SCALE GENOMIC DNA]</scope>
    <source>
        <strain evidence="14 15">RAC413</strain>
    </source>
</reference>
<dbReference type="Gene3D" id="3.40.640.10">
    <property type="entry name" value="Type I PLP-dependent aspartate aminotransferase-like (Major domain)"/>
    <property type="match status" value="1"/>
</dbReference>
<dbReference type="SUPFAM" id="SSF53383">
    <property type="entry name" value="PLP-dependent transferases"/>
    <property type="match status" value="1"/>
</dbReference>
<keyword evidence="6 11" id="KW-0479">Metal-binding</keyword>
<dbReference type="AlphaFoldDB" id="A0A0F3NPH8"/>
<keyword evidence="8 11" id="KW-0408">Iron</keyword>
<dbReference type="Gene3D" id="3.90.1150.10">
    <property type="entry name" value="Aspartate Aminotransferase, domain 1"/>
    <property type="match status" value="1"/>
</dbReference>
<evidence type="ECO:0000256" key="8">
    <source>
        <dbReference type="ARBA" id="ARBA00023004"/>
    </source>
</evidence>
<evidence type="ECO:0000256" key="7">
    <source>
        <dbReference type="ARBA" id="ARBA00022898"/>
    </source>
</evidence>
<dbReference type="PANTHER" id="PTHR11601">
    <property type="entry name" value="CYSTEINE DESULFURYLASE FAMILY MEMBER"/>
    <property type="match status" value="1"/>
</dbReference>
<protein>
    <recommendedName>
        <fullName evidence="11">Cysteine desulfurase IscS</fullName>
        <ecNumber evidence="11">2.8.1.7</ecNumber>
    </recommendedName>
</protein>
<feature type="active site" description="Cysteine persulfide intermediate" evidence="11">
    <location>
        <position position="336"/>
    </location>
</feature>
<dbReference type="InterPro" id="IPR010240">
    <property type="entry name" value="Cys_deSase_IscS"/>
</dbReference>
<dbReference type="STRING" id="1359163.NLO413_0184"/>
<feature type="binding site" evidence="11">
    <location>
        <begin position="209"/>
        <end position="211"/>
    </location>
    <ligand>
        <name>pyridoxal 5'-phosphate</name>
        <dbReference type="ChEBI" id="CHEBI:597326"/>
    </ligand>
</feature>
<comment type="pathway">
    <text evidence="11">Cofactor biosynthesis; iron-sulfur cluster biosynthesis.</text>
</comment>
<proteinExistence type="inferred from homology"/>
<feature type="binding site" description="via persulfide group" evidence="11">
    <location>
        <position position="336"/>
    </location>
    <ligand>
        <name>[2Fe-2S] cluster</name>
        <dbReference type="ChEBI" id="CHEBI:190135"/>
        <note>ligand shared with IscU</note>
    </ligand>
</feature>
<dbReference type="EMBL" id="LANX01000001">
    <property type="protein sequence ID" value="KJV68819.1"/>
    <property type="molecule type" value="Genomic_DNA"/>
</dbReference>
<feature type="binding site" evidence="11">
    <location>
        <begin position="81"/>
        <end position="82"/>
    </location>
    <ligand>
        <name>pyridoxal 5'-phosphate</name>
        <dbReference type="ChEBI" id="CHEBI:597326"/>
    </ligand>
</feature>
<keyword evidence="4 11" id="KW-0808">Transferase</keyword>
<comment type="subunit">
    <text evidence="11">Homodimer. Forms a heterotetramer with IscU, interacts with other sulfur acceptors.</text>
</comment>
<dbReference type="GO" id="GO:0031071">
    <property type="term" value="F:cysteine desulfurase activity"/>
    <property type="evidence" value="ECO:0007669"/>
    <property type="project" value="UniProtKB-UniRule"/>
</dbReference>
<keyword evidence="15" id="KW-1185">Reference proteome</keyword>
<evidence type="ECO:0000256" key="12">
    <source>
        <dbReference type="RuleBase" id="RU004504"/>
    </source>
</evidence>
<evidence type="ECO:0000256" key="6">
    <source>
        <dbReference type="ARBA" id="ARBA00022723"/>
    </source>
</evidence>
<dbReference type="PATRIC" id="fig|1359163.3.peg.178"/>
<sequence length="411" mass="46001">MSTEQKKKNINFPIFFDYQSTTKTDNRVIDAMIPYFKQFSNPHSRSHCFGWKAESAVENARAQISDLIKAEAKEIIFTSGATESNNLAIKGIAHFYKNKGNHIITARTEHKCVLDSCRHLETEGFQVTYLDVQKNGILDLNVLKDTINEKTILVSIMMVNNEIGVIQPIKEIGAICRQNGIFFHTDAAQAFGKIPIDVNDMNIDLLSISGHKIYGPMGIGALYIRKRQPRVRIVPIISGGGQERGMRSGTVPTPLAVGLGEAARIAQQEMQEESIRLKKLRDILYNKIVNNIPYVVLNGDYDQRIPGNLNLSFPYVEGESIIMAINNLAVSSGSACTSSSLEASYVLRALNIDQDLEHSSIRFGIGRFTTEEEVIYAANLIIESIQKLREISPLWEMVQEGIDLKTIKWTH</sequence>
<comment type="similarity">
    <text evidence="3 11">Belongs to the class-V pyridoxal-phosphate-dependent aminotransferase family. NifS/IscS subfamily.</text>
</comment>
<evidence type="ECO:0000256" key="11">
    <source>
        <dbReference type="HAMAP-Rule" id="MF_00331"/>
    </source>
</evidence>
<evidence type="ECO:0000256" key="2">
    <source>
        <dbReference type="ARBA" id="ARBA00003120"/>
    </source>
</evidence>
<dbReference type="GO" id="GO:0046872">
    <property type="term" value="F:metal ion binding"/>
    <property type="evidence" value="ECO:0007669"/>
    <property type="project" value="UniProtKB-KW"/>
</dbReference>
<comment type="function">
    <text evidence="11">Master enzyme that delivers sulfur to a number of partners involved in Fe-S cluster assembly, tRNA modification or cofactor biosynthesis. Catalyzes the removal of elemental sulfur atoms from cysteine to produce alanine. Functions as a sulfur delivery protein for Fe-S cluster synthesis onto IscU, an Fe-S scaffold assembly protein, as well as other S acceptor proteins.</text>
</comment>
<dbReference type="PROSITE" id="PS00595">
    <property type="entry name" value="AA_TRANSFER_CLASS_5"/>
    <property type="match status" value="1"/>
</dbReference>
<comment type="subcellular location">
    <subcellularLocation>
        <location evidence="11">Cytoplasm</location>
    </subcellularLocation>
</comment>
<keyword evidence="9 11" id="KW-0411">Iron-sulfur</keyword>
<dbReference type="InterPro" id="IPR000192">
    <property type="entry name" value="Aminotrans_V_dom"/>
</dbReference>
<feature type="binding site" evidence="11">
    <location>
        <position position="250"/>
    </location>
    <ligand>
        <name>pyridoxal 5'-phosphate</name>
        <dbReference type="ChEBI" id="CHEBI:597326"/>
    </ligand>
</feature>
<dbReference type="OrthoDB" id="9808002at2"/>
<feature type="modified residue" description="N6-(pyridoxal phosphate)lysine" evidence="11">
    <location>
        <position position="212"/>
    </location>
</feature>
<dbReference type="NCBIfam" id="NF010611">
    <property type="entry name" value="PRK14012.1"/>
    <property type="match status" value="1"/>
</dbReference>
<dbReference type="FunFam" id="3.40.640.10:FF:000003">
    <property type="entry name" value="Cysteine desulfurase IscS"/>
    <property type="match status" value="1"/>
</dbReference>
<dbReference type="InterPro" id="IPR016454">
    <property type="entry name" value="Cysteine_dSase"/>
</dbReference>
<keyword evidence="5 11" id="KW-0001">2Fe-2S</keyword>
<dbReference type="InterPro" id="IPR020578">
    <property type="entry name" value="Aminotrans_V_PyrdxlP_BS"/>
</dbReference>
<dbReference type="NCBIfam" id="TIGR02006">
    <property type="entry name" value="IscS"/>
    <property type="match status" value="1"/>
</dbReference>
<dbReference type="HAMAP" id="MF_00331">
    <property type="entry name" value="Cys_desulf_IscS"/>
    <property type="match status" value="1"/>
</dbReference>
<dbReference type="GO" id="GO:1990221">
    <property type="term" value="C:L-cysteine desulfurase complex"/>
    <property type="evidence" value="ECO:0007669"/>
    <property type="project" value="UniProtKB-ARBA"/>
</dbReference>
<dbReference type="GO" id="GO:0030170">
    <property type="term" value="F:pyridoxal phosphate binding"/>
    <property type="evidence" value="ECO:0007669"/>
    <property type="project" value="UniProtKB-UniRule"/>
</dbReference>
<comment type="catalytic activity">
    <reaction evidence="10 11">
        <text>(sulfur carrier)-H + L-cysteine = (sulfur carrier)-SH + L-alanine</text>
        <dbReference type="Rhea" id="RHEA:43892"/>
        <dbReference type="Rhea" id="RHEA-COMP:14737"/>
        <dbReference type="Rhea" id="RHEA-COMP:14739"/>
        <dbReference type="ChEBI" id="CHEBI:29917"/>
        <dbReference type="ChEBI" id="CHEBI:35235"/>
        <dbReference type="ChEBI" id="CHEBI:57972"/>
        <dbReference type="ChEBI" id="CHEBI:64428"/>
        <dbReference type="EC" id="2.8.1.7"/>
    </reaction>
</comment>
<dbReference type="PANTHER" id="PTHR11601:SF34">
    <property type="entry name" value="CYSTEINE DESULFURASE"/>
    <property type="match status" value="1"/>
</dbReference>
<comment type="function">
    <text evidence="2">Catalyzes the removal of elemental sulfur atoms from cysteine to produce alanine. Seems to participate in the biosynthesis of the nitrogenase metalloclusters by providing the inorganic sulfur required for the Fe-S core formation.</text>
</comment>
<evidence type="ECO:0000256" key="3">
    <source>
        <dbReference type="ARBA" id="ARBA00006490"/>
    </source>
</evidence>
<comment type="cofactor">
    <cofactor evidence="1 11 12">
        <name>pyridoxal 5'-phosphate</name>
        <dbReference type="ChEBI" id="CHEBI:597326"/>
    </cofactor>
</comment>
<evidence type="ECO:0000313" key="14">
    <source>
        <dbReference type="EMBL" id="KJV68819.1"/>
    </source>
</evidence>
<evidence type="ECO:0000256" key="9">
    <source>
        <dbReference type="ARBA" id="ARBA00023014"/>
    </source>
</evidence>
<evidence type="ECO:0000256" key="5">
    <source>
        <dbReference type="ARBA" id="ARBA00022714"/>
    </source>
</evidence>
<evidence type="ECO:0000313" key="15">
    <source>
        <dbReference type="Proteomes" id="UP000033562"/>
    </source>
</evidence>
<dbReference type="EC" id="2.8.1.7" evidence="11"/>
<dbReference type="InterPro" id="IPR015422">
    <property type="entry name" value="PyrdxlP-dep_Trfase_small"/>
</dbReference>
<feature type="binding site" evidence="11">
    <location>
        <position position="161"/>
    </location>
    <ligand>
        <name>pyridoxal 5'-phosphate</name>
        <dbReference type="ChEBI" id="CHEBI:597326"/>
    </ligand>
</feature>
<dbReference type="PIRSF" id="PIRSF005572">
    <property type="entry name" value="NifS"/>
    <property type="match status" value="1"/>
</dbReference>
<feature type="binding site" evidence="11">
    <location>
        <position position="189"/>
    </location>
    <ligand>
        <name>pyridoxal 5'-phosphate</name>
        <dbReference type="ChEBI" id="CHEBI:597326"/>
    </ligand>
</feature>
<evidence type="ECO:0000256" key="4">
    <source>
        <dbReference type="ARBA" id="ARBA00022679"/>
    </source>
</evidence>
<gene>
    <name evidence="11 14" type="primary">iscS</name>
    <name evidence="14" type="ORF">NLO413_0184</name>
</gene>
<keyword evidence="11" id="KW-0963">Cytoplasm</keyword>
<dbReference type="Pfam" id="PF00266">
    <property type="entry name" value="Aminotran_5"/>
    <property type="match status" value="1"/>
</dbReference>
<dbReference type="GO" id="GO:0044571">
    <property type="term" value="P:[2Fe-2S] cluster assembly"/>
    <property type="evidence" value="ECO:0007669"/>
    <property type="project" value="UniProtKB-UniRule"/>
</dbReference>
<evidence type="ECO:0000256" key="1">
    <source>
        <dbReference type="ARBA" id="ARBA00001933"/>
    </source>
</evidence>
<feature type="domain" description="Aminotransferase class V" evidence="13">
    <location>
        <begin position="14"/>
        <end position="374"/>
    </location>
</feature>
<evidence type="ECO:0000259" key="13">
    <source>
        <dbReference type="Pfam" id="PF00266"/>
    </source>
</evidence>
<comment type="caution">
    <text evidence="14">The sequence shown here is derived from an EMBL/GenBank/DDBJ whole genome shotgun (WGS) entry which is preliminary data.</text>
</comment>
<dbReference type="RefSeq" id="WP_156965549.1">
    <property type="nucleotide sequence ID" value="NZ_LANX01000001.1"/>
</dbReference>
<dbReference type="Proteomes" id="UP000033562">
    <property type="component" value="Unassembled WGS sequence"/>
</dbReference>
<dbReference type="GO" id="GO:0051537">
    <property type="term" value="F:2 iron, 2 sulfur cluster binding"/>
    <property type="evidence" value="ECO:0007669"/>
    <property type="project" value="UniProtKB-UniRule"/>
</dbReference>